<reference evidence="1 2" key="1">
    <citation type="submission" date="2024-04" db="EMBL/GenBank/DDBJ databases">
        <title>Tritrichomonas musculus Genome.</title>
        <authorList>
            <person name="Alves-Ferreira E."/>
            <person name="Grigg M."/>
            <person name="Lorenzi H."/>
            <person name="Galac M."/>
        </authorList>
    </citation>
    <scope>NUCLEOTIDE SEQUENCE [LARGE SCALE GENOMIC DNA]</scope>
    <source>
        <strain evidence="1 2">EAF2021</strain>
    </source>
</reference>
<keyword evidence="2" id="KW-1185">Reference proteome</keyword>
<sequence>MPDDHSSLNFAEILYPYLTNWRVIKKDGTETNKNITISTNDYSFEKFDEDGATLDRAYILVGRPDDVITTNALYVLVDLDINGDITTLQWDCNQVNAVLTGFMNVYGNNPCIEFFKYMRTKRHSIKTIEGFNHKNIRIYMEKEFFCI</sequence>
<accession>A0ABR2L171</accession>
<name>A0ABR2L171_9EUKA</name>
<dbReference type="EMBL" id="JAPFFF010000002">
    <property type="protein sequence ID" value="KAK8895970.1"/>
    <property type="molecule type" value="Genomic_DNA"/>
</dbReference>
<organism evidence="1 2">
    <name type="scientific">Tritrichomonas musculus</name>
    <dbReference type="NCBI Taxonomy" id="1915356"/>
    <lineage>
        <taxon>Eukaryota</taxon>
        <taxon>Metamonada</taxon>
        <taxon>Parabasalia</taxon>
        <taxon>Tritrichomonadida</taxon>
        <taxon>Tritrichomonadidae</taxon>
        <taxon>Tritrichomonas</taxon>
    </lineage>
</organism>
<evidence type="ECO:0000313" key="1">
    <source>
        <dbReference type="EMBL" id="KAK8895970.1"/>
    </source>
</evidence>
<protein>
    <submittedName>
        <fullName evidence="1">Uncharacterized protein</fullName>
    </submittedName>
</protein>
<gene>
    <name evidence="1" type="ORF">M9Y10_013856</name>
</gene>
<proteinExistence type="predicted"/>
<evidence type="ECO:0000313" key="2">
    <source>
        <dbReference type="Proteomes" id="UP001470230"/>
    </source>
</evidence>
<comment type="caution">
    <text evidence="1">The sequence shown here is derived from an EMBL/GenBank/DDBJ whole genome shotgun (WGS) entry which is preliminary data.</text>
</comment>
<dbReference type="Proteomes" id="UP001470230">
    <property type="component" value="Unassembled WGS sequence"/>
</dbReference>